<dbReference type="AlphaFoldDB" id="A0A2W5MTA4"/>
<evidence type="ECO:0000256" key="7">
    <source>
        <dbReference type="ARBA" id="ARBA00022741"/>
    </source>
</evidence>
<keyword evidence="6" id="KW-0812">Transmembrane</keyword>
<dbReference type="Pfam" id="PF00072">
    <property type="entry name" value="Response_reg"/>
    <property type="match status" value="1"/>
</dbReference>
<dbReference type="SMART" id="SM00387">
    <property type="entry name" value="HATPase_c"/>
    <property type="match status" value="1"/>
</dbReference>
<dbReference type="InterPro" id="IPR036890">
    <property type="entry name" value="HATPase_C_sf"/>
</dbReference>
<dbReference type="PROSITE" id="PS50110">
    <property type="entry name" value="RESPONSE_REGULATORY"/>
    <property type="match status" value="1"/>
</dbReference>
<evidence type="ECO:0000256" key="3">
    <source>
        <dbReference type="ARBA" id="ARBA00012438"/>
    </source>
</evidence>
<dbReference type="PROSITE" id="PS50109">
    <property type="entry name" value="HIS_KIN"/>
    <property type="match status" value="1"/>
</dbReference>
<dbReference type="EC" id="2.7.13.3" evidence="3"/>
<dbReference type="Pfam" id="PF02518">
    <property type="entry name" value="HATPase_c"/>
    <property type="match status" value="1"/>
</dbReference>
<evidence type="ECO:0000259" key="15">
    <source>
        <dbReference type="PROSITE" id="PS50110"/>
    </source>
</evidence>
<keyword evidence="11" id="KW-0472">Membrane</keyword>
<feature type="domain" description="Histidine kinase" evidence="14">
    <location>
        <begin position="1"/>
        <end position="224"/>
    </location>
</feature>
<feature type="domain" description="HPt" evidence="16">
    <location>
        <begin position="422"/>
        <end position="515"/>
    </location>
</feature>
<dbReference type="PROSITE" id="PS50894">
    <property type="entry name" value="HPT"/>
    <property type="match status" value="1"/>
</dbReference>
<evidence type="ECO:0000256" key="1">
    <source>
        <dbReference type="ARBA" id="ARBA00000085"/>
    </source>
</evidence>
<evidence type="ECO:0000256" key="10">
    <source>
        <dbReference type="ARBA" id="ARBA00023012"/>
    </source>
</evidence>
<dbReference type="Pfam" id="PF01627">
    <property type="entry name" value="Hpt"/>
    <property type="match status" value="1"/>
</dbReference>
<dbReference type="Gene3D" id="1.20.120.160">
    <property type="entry name" value="HPT domain"/>
    <property type="match status" value="1"/>
</dbReference>
<dbReference type="Pfam" id="PF00512">
    <property type="entry name" value="HisKA"/>
    <property type="match status" value="1"/>
</dbReference>
<dbReference type="SUPFAM" id="SSF55874">
    <property type="entry name" value="ATPase domain of HSP90 chaperone/DNA topoisomerase II/histidine kinase"/>
    <property type="match status" value="1"/>
</dbReference>
<dbReference type="GO" id="GO:0005524">
    <property type="term" value="F:ATP binding"/>
    <property type="evidence" value="ECO:0007669"/>
    <property type="project" value="UniProtKB-KW"/>
</dbReference>
<evidence type="ECO:0000313" key="17">
    <source>
        <dbReference type="EMBL" id="PZQ44491.1"/>
    </source>
</evidence>
<evidence type="ECO:0000256" key="4">
    <source>
        <dbReference type="ARBA" id="ARBA00022475"/>
    </source>
</evidence>
<gene>
    <name evidence="17" type="ORF">DI551_10000</name>
</gene>
<dbReference type="InterPro" id="IPR036641">
    <property type="entry name" value="HPT_dom_sf"/>
</dbReference>
<comment type="subcellular location">
    <subcellularLocation>
        <location evidence="2">Cell membrane</location>
        <topology evidence="2">Multi-pass membrane protein</topology>
    </subcellularLocation>
</comment>
<evidence type="ECO:0000256" key="6">
    <source>
        <dbReference type="ARBA" id="ARBA00022692"/>
    </source>
</evidence>
<evidence type="ECO:0000256" key="13">
    <source>
        <dbReference type="PROSITE-ProRule" id="PRU00169"/>
    </source>
</evidence>
<dbReference type="SUPFAM" id="SSF47384">
    <property type="entry name" value="Homodimeric domain of signal transducing histidine kinase"/>
    <property type="match status" value="1"/>
</dbReference>
<proteinExistence type="predicted"/>
<dbReference type="PRINTS" id="PR00344">
    <property type="entry name" value="BCTRLSENSOR"/>
</dbReference>
<dbReference type="SUPFAM" id="SSF47226">
    <property type="entry name" value="Histidine-containing phosphotransfer domain, HPT domain"/>
    <property type="match status" value="1"/>
</dbReference>
<evidence type="ECO:0000259" key="14">
    <source>
        <dbReference type="PROSITE" id="PS50109"/>
    </source>
</evidence>
<sequence length="518" mass="56219">SHEIRTPMTGVMGMVRMLLDSSITKQQRDYVLTIQESSEAMMSLLNDILDFEKIQRGKIELENISFDLHRLIQGVVTLMSGHAAEKNITLSARIDDDLPRFVKGDPTRLRQVLLNLMGNGIKFTTEGSVTLQVKNLNKSESGARETFSIYFGVQDTGIGISQDARKDLFSPFAQANSSISRKFGGSGLGLAISKGLIETMGSAININSKEGEGSTFFFTLDMERGLGNSQEPARKPEKETSDIAPATPLHILVVDDNTITRKVIMNFLQPGGHSINTAASAEEALKKIDQDAFDLVLMDVQLPGMTGNEAVKILREHKDPVKAAIPVIALTGNTSREDMQRYLADGMNGFIPKPVDKDKLISVVNEIAHKTFEREIRLPGESVSMHASVAQPSVPQQANSPMPDAQGVFNPDMLQSLKDTIGSKQLTDLLGELIVKTDEILMAMDAAAKLGDYETIAARAHELKGMAGNFGLTEISDLAAQAERKAKASEYDGLNALVGTLPAASTRAQAALKEWAAH</sequence>
<reference evidence="17 18" key="1">
    <citation type="submission" date="2017-08" db="EMBL/GenBank/DDBJ databases">
        <title>Infants hospitalized years apart are colonized by the same room-sourced microbial strains.</title>
        <authorList>
            <person name="Brooks B."/>
            <person name="Olm M.R."/>
            <person name="Firek B.A."/>
            <person name="Baker R."/>
            <person name="Thomas B.C."/>
            <person name="Morowitz M.J."/>
            <person name="Banfield J.F."/>
        </authorList>
    </citation>
    <scope>NUCLEOTIDE SEQUENCE [LARGE SCALE GENOMIC DNA]</scope>
    <source>
        <strain evidence="17">S2_005_002_R2_29</strain>
    </source>
</reference>
<evidence type="ECO:0000256" key="9">
    <source>
        <dbReference type="ARBA" id="ARBA00022989"/>
    </source>
</evidence>
<dbReference type="GO" id="GO:0005886">
    <property type="term" value="C:plasma membrane"/>
    <property type="evidence" value="ECO:0007669"/>
    <property type="project" value="UniProtKB-SubCell"/>
</dbReference>
<dbReference type="InterPro" id="IPR004358">
    <property type="entry name" value="Sig_transdc_His_kin-like_C"/>
</dbReference>
<keyword evidence="4" id="KW-1003">Cell membrane</keyword>
<dbReference type="SMART" id="SM00388">
    <property type="entry name" value="HisKA"/>
    <property type="match status" value="1"/>
</dbReference>
<dbReference type="PANTHER" id="PTHR45339">
    <property type="entry name" value="HYBRID SIGNAL TRANSDUCTION HISTIDINE KINASE J"/>
    <property type="match status" value="1"/>
</dbReference>
<dbReference type="Gene3D" id="3.40.50.2300">
    <property type="match status" value="1"/>
</dbReference>
<dbReference type="SMART" id="SM00448">
    <property type="entry name" value="REC"/>
    <property type="match status" value="1"/>
</dbReference>
<dbReference type="InterPro" id="IPR001789">
    <property type="entry name" value="Sig_transdc_resp-reg_receiver"/>
</dbReference>
<evidence type="ECO:0000256" key="8">
    <source>
        <dbReference type="ARBA" id="ARBA00022840"/>
    </source>
</evidence>
<feature type="modified residue" description="Phosphohistidine" evidence="12">
    <location>
        <position position="461"/>
    </location>
</feature>
<dbReference type="CDD" id="cd00088">
    <property type="entry name" value="HPT"/>
    <property type="match status" value="1"/>
</dbReference>
<dbReference type="CDD" id="cd17546">
    <property type="entry name" value="REC_hyHK_CKI1_RcsC-like"/>
    <property type="match status" value="1"/>
</dbReference>
<evidence type="ECO:0000256" key="5">
    <source>
        <dbReference type="ARBA" id="ARBA00022553"/>
    </source>
</evidence>
<organism evidence="17 18">
    <name type="scientific">Micavibrio aeruginosavorus</name>
    <dbReference type="NCBI Taxonomy" id="349221"/>
    <lineage>
        <taxon>Bacteria</taxon>
        <taxon>Pseudomonadati</taxon>
        <taxon>Bdellovibrionota</taxon>
        <taxon>Bdellovibrionia</taxon>
        <taxon>Bdellovibrionales</taxon>
        <taxon>Pseudobdellovibrionaceae</taxon>
        <taxon>Micavibrio</taxon>
    </lineage>
</organism>
<dbReference type="Gene3D" id="1.10.287.130">
    <property type="match status" value="1"/>
</dbReference>
<dbReference type="InterPro" id="IPR005467">
    <property type="entry name" value="His_kinase_dom"/>
</dbReference>
<dbReference type="InterPro" id="IPR003594">
    <property type="entry name" value="HATPase_dom"/>
</dbReference>
<dbReference type="Proteomes" id="UP000249417">
    <property type="component" value="Unassembled WGS sequence"/>
</dbReference>
<evidence type="ECO:0000256" key="12">
    <source>
        <dbReference type="PROSITE-ProRule" id="PRU00110"/>
    </source>
</evidence>
<accession>A0A2W5MTA4</accession>
<keyword evidence="8" id="KW-0067">ATP-binding</keyword>
<dbReference type="SMART" id="SM00073">
    <property type="entry name" value="HPT"/>
    <property type="match status" value="1"/>
</dbReference>
<evidence type="ECO:0000256" key="2">
    <source>
        <dbReference type="ARBA" id="ARBA00004651"/>
    </source>
</evidence>
<keyword evidence="7" id="KW-0547">Nucleotide-binding</keyword>
<feature type="modified residue" description="4-aspartylphosphate" evidence="13">
    <location>
        <position position="299"/>
    </location>
</feature>
<keyword evidence="5 13" id="KW-0597">Phosphoprotein</keyword>
<dbReference type="CDD" id="cd00082">
    <property type="entry name" value="HisKA"/>
    <property type="match status" value="1"/>
</dbReference>
<dbReference type="InterPro" id="IPR011006">
    <property type="entry name" value="CheY-like_superfamily"/>
</dbReference>
<dbReference type="CDD" id="cd16922">
    <property type="entry name" value="HATPase_EvgS-ArcB-TorS-like"/>
    <property type="match status" value="1"/>
</dbReference>
<evidence type="ECO:0000313" key="18">
    <source>
        <dbReference type="Proteomes" id="UP000249417"/>
    </source>
</evidence>
<dbReference type="Gene3D" id="3.30.565.10">
    <property type="entry name" value="Histidine kinase-like ATPase, C-terminal domain"/>
    <property type="match status" value="1"/>
</dbReference>
<dbReference type="InterPro" id="IPR003661">
    <property type="entry name" value="HisK_dim/P_dom"/>
</dbReference>
<keyword evidence="9" id="KW-1133">Transmembrane helix</keyword>
<dbReference type="GO" id="GO:0000155">
    <property type="term" value="F:phosphorelay sensor kinase activity"/>
    <property type="evidence" value="ECO:0007669"/>
    <property type="project" value="InterPro"/>
</dbReference>
<feature type="non-terminal residue" evidence="17">
    <location>
        <position position="1"/>
    </location>
</feature>
<feature type="domain" description="Response regulatory" evidence="15">
    <location>
        <begin position="250"/>
        <end position="368"/>
    </location>
</feature>
<keyword evidence="10" id="KW-0902">Two-component regulatory system</keyword>
<dbReference type="PANTHER" id="PTHR45339:SF1">
    <property type="entry name" value="HYBRID SIGNAL TRANSDUCTION HISTIDINE KINASE J"/>
    <property type="match status" value="1"/>
</dbReference>
<comment type="caution">
    <text evidence="17">The sequence shown here is derived from an EMBL/GenBank/DDBJ whole genome shotgun (WGS) entry which is preliminary data.</text>
</comment>
<dbReference type="SUPFAM" id="SSF52172">
    <property type="entry name" value="CheY-like"/>
    <property type="match status" value="1"/>
</dbReference>
<name>A0A2W5MTA4_9BACT</name>
<dbReference type="InterPro" id="IPR008207">
    <property type="entry name" value="Sig_transdc_His_kin_Hpt_dom"/>
</dbReference>
<dbReference type="FunFam" id="3.30.565.10:FF:000010">
    <property type="entry name" value="Sensor histidine kinase RcsC"/>
    <property type="match status" value="1"/>
</dbReference>
<dbReference type="EMBL" id="QFQB01000090">
    <property type="protein sequence ID" value="PZQ44491.1"/>
    <property type="molecule type" value="Genomic_DNA"/>
</dbReference>
<dbReference type="InterPro" id="IPR036097">
    <property type="entry name" value="HisK_dim/P_sf"/>
</dbReference>
<evidence type="ECO:0000256" key="11">
    <source>
        <dbReference type="ARBA" id="ARBA00023136"/>
    </source>
</evidence>
<comment type="catalytic activity">
    <reaction evidence="1">
        <text>ATP + protein L-histidine = ADP + protein N-phospho-L-histidine.</text>
        <dbReference type="EC" id="2.7.13.3"/>
    </reaction>
</comment>
<evidence type="ECO:0000259" key="16">
    <source>
        <dbReference type="PROSITE" id="PS50894"/>
    </source>
</evidence>
<protein>
    <recommendedName>
        <fullName evidence="3">histidine kinase</fullName>
        <ecNumber evidence="3">2.7.13.3</ecNumber>
    </recommendedName>
</protein>